<organism evidence="1 2">
    <name type="scientific">Rhabditophanes sp. KR3021</name>
    <dbReference type="NCBI Taxonomy" id="114890"/>
    <lineage>
        <taxon>Eukaryota</taxon>
        <taxon>Metazoa</taxon>
        <taxon>Ecdysozoa</taxon>
        <taxon>Nematoda</taxon>
        <taxon>Chromadorea</taxon>
        <taxon>Rhabditida</taxon>
        <taxon>Tylenchina</taxon>
        <taxon>Panagrolaimomorpha</taxon>
        <taxon>Strongyloidoidea</taxon>
        <taxon>Alloionematidae</taxon>
        <taxon>Rhabditophanes</taxon>
    </lineage>
</organism>
<dbReference type="WBParaSite" id="RSKR_0000320200.1">
    <property type="protein sequence ID" value="RSKR_0000320200.1"/>
    <property type="gene ID" value="RSKR_0000320200"/>
</dbReference>
<evidence type="ECO:0000313" key="2">
    <source>
        <dbReference type="WBParaSite" id="RSKR_0000320200.1"/>
    </source>
</evidence>
<evidence type="ECO:0000313" key="1">
    <source>
        <dbReference type="Proteomes" id="UP000095286"/>
    </source>
</evidence>
<protein>
    <submittedName>
        <fullName evidence="2">Zn(2)-C6 fungal-type domain-containing protein</fullName>
    </submittedName>
</protein>
<name>A0AC35TRA9_9BILA</name>
<dbReference type="Proteomes" id="UP000095286">
    <property type="component" value="Unplaced"/>
</dbReference>
<accession>A0AC35TRA9</accession>
<proteinExistence type="predicted"/>
<reference evidence="2" key="1">
    <citation type="submission" date="2016-11" db="UniProtKB">
        <authorList>
            <consortium name="WormBaseParasite"/>
        </authorList>
    </citation>
    <scope>IDENTIFICATION</scope>
    <source>
        <strain evidence="2">KR3021</strain>
    </source>
</reference>
<sequence length="831" mass="91968">MANILSIPAGVPNHNALHSSTIQVEVVPSHKKIFAITLSTTQPICQDLRRLYSDKAKELSSSLGIVSLVVPSDTPKQIILPQLQDIEGRSRHNSYQQCSTDPSTSTVKESPLLVNLLRQSTMPTNFQDSLKLSPYINPQSNLPPSSSFLQQQAHLHHQHQQQAQQHHQQHQHLPPQYQGLPPNPNNFQQHQQPTIPHPQQQQIYIPSSTPTHQQPPNLQSIQQPNLQQSNLQQPNLQQGQQQGQVQRNAGYGYSIDQRMPVHQQPPPHIVPPGYSHPTQQQPYSMMNPHQIQHQPNPQQQPITRQIPAQPPPQVVKENPPSKAKRKRPPTKKQLQAEAKAAALQMQMHHPTSIPSSSAPAPTQPGQYQPHLEQHPYQMQSQFQPVTPQQQEYFRMQQPRIPPQQQLRQTQPFPPQQVPFRPGMSQPSQHFESPFGTPPVNSNPNTPLWAGSGRTPVLEVHRNYIHPSTPTHPQPAYLQQQHPPQNYYHPSPSPTVKPGPLHSLPLPEDVTFGGNIGDDGLDEVDLDMIEPMRTISTNSATSSSNSNSHFMGQQGYGQQQAMAIHSPTVVGNAYYGGQQQGMYLPQQAPTPIYHQSPQNGHPHQNNGSQQHFYHNQSPQTSACSSNLGGMVGTSKTPSKQTTPKQSKAKNASETKGKKKTEPLEDPVAEMERLKRQEYQINSTINSVIDNMMREGSETPGATPTPVNNGGKNGMGPGKVSGPNNNGPQFFGPNYQGGEYYEHSMTHQVAYHPQQPPYFNGSYKKGSGHSSGSPQVMMAQPPYAAQPTPSTNLPPPPTPPAKATRKRKSKNESAGRGGKLAATSDETKLSTFT</sequence>